<accession>A0AAW2J066</accession>
<dbReference type="AlphaFoldDB" id="A0AAW2J066"/>
<comment type="caution">
    <text evidence="2">The sequence shown here is derived from an EMBL/GenBank/DDBJ whole genome shotgun (WGS) entry which is preliminary data.</text>
</comment>
<dbReference type="PANTHER" id="PTHR48258">
    <property type="entry name" value="DUF4218 DOMAIN-CONTAINING PROTEIN-RELATED"/>
    <property type="match status" value="1"/>
</dbReference>
<feature type="domain" description="DUF4218" evidence="1">
    <location>
        <begin position="1"/>
        <end position="78"/>
    </location>
</feature>
<gene>
    <name evidence="2" type="ORF">Sangu_2706600</name>
</gene>
<organism evidence="2">
    <name type="scientific">Sesamum angustifolium</name>
    <dbReference type="NCBI Taxonomy" id="2727405"/>
    <lineage>
        <taxon>Eukaryota</taxon>
        <taxon>Viridiplantae</taxon>
        <taxon>Streptophyta</taxon>
        <taxon>Embryophyta</taxon>
        <taxon>Tracheophyta</taxon>
        <taxon>Spermatophyta</taxon>
        <taxon>Magnoliopsida</taxon>
        <taxon>eudicotyledons</taxon>
        <taxon>Gunneridae</taxon>
        <taxon>Pentapetalae</taxon>
        <taxon>asterids</taxon>
        <taxon>lamiids</taxon>
        <taxon>Lamiales</taxon>
        <taxon>Pedaliaceae</taxon>
        <taxon>Sesamum</taxon>
    </lineage>
</organism>
<dbReference type="EMBL" id="JACGWK010001501">
    <property type="protein sequence ID" value="KAL0287118.1"/>
    <property type="molecule type" value="Genomic_DNA"/>
</dbReference>
<reference evidence="2" key="2">
    <citation type="journal article" date="2024" name="Plant">
        <title>Genomic evolution and insights into agronomic trait innovations of Sesamum species.</title>
        <authorList>
            <person name="Miao H."/>
            <person name="Wang L."/>
            <person name="Qu L."/>
            <person name="Liu H."/>
            <person name="Sun Y."/>
            <person name="Le M."/>
            <person name="Wang Q."/>
            <person name="Wei S."/>
            <person name="Zheng Y."/>
            <person name="Lin W."/>
            <person name="Duan Y."/>
            <person name="Cao H."/>
            <person name="Xiong S."/>
            <person name="Wang X."/>
            <person name="Wei L."/>
            <person name="Li C."/>
            <person name="Ma Q."/>
            <person name="Ju M."/>
            <person name="Zhao R."/>
            <person name="Li G."/>
            <person name="Mu C."/>
            <person name="Tian Q."/>
            <person name="Mei H."/>
            <person name="Zhang T."/>
            <person name="Gao T."/>
            <person name="Zhang H."/>
        </authorList>
    </citation>
    <scope>NUCLEOTIDE SEQUENCE</scope>
    <source>
        <strain evidence="2">G01</strain>
    </source>
</reference>
<dbReference type="Pfam" id="PF13960">
    <property type="entry name" value="DUF4218"/>
    <property type="match status" value="1"/>
</dbReference>
<dbReference type="InterPro" id="IPR025452">
    <property type="entry name" value="DUF4218"/>
</dbReference>
<proteinExistence type="predicted"/>
<protein>
    <recommendedName>
        <fullName evidence="1">DUF4218 domain-containing protein</fullName>
    </recommendedName>
</protein>
<evidence type="ECO:0000313" key="2">
    <source>
        <dbReference type="EMBL" id="KAL0287118.1"/>
    </source>
</evidence>
<reference evidence="2" key="1">
    <citation type="submission" date="2020-06" db="EMBL/GenBank/DDBJ databases">
        <authorList>
            <person name="Li T."/>
            <person name="Hu X."/>
            <person name="Zhang T."/>
            <person name="Song X."/>
            <person name="Zhang H."/>
            <person name="Dai N."/>
            <person name="Sheng W."/>
            <person name="Hou X."/>
            <person name="Wei L."/>
        </authorList>
    </citation>
    <scope>NUCLEOTIDE SEQUENCE</scope>
    <source>
        <strain evidence="2">G01</strain>
        <tissue evidence="2">Leaf</tissue>
    </source>
</reference>
<evidence type="ECO:0000259" key="1">
    <source>
        <dbReference type="Pfam" id="PF13960"/>
    </source>
</evidence>
<sequence length="230" mass="26981">MEHLIIHLLYEARLGGLVQYRWIYPFERFLRELKKKVKKKAYVKASIVEAYIVDEIDLFTPQYFEPDVQSKRSMLQRNDQCTSSDDGIQVSIFNDPGRASGATKKRWISGQKRHIIETYILTNYEVVTLYYESYLNELYQHHHPDDPIIDLLVSTKFKDWFNDITSIFHEVPSMKRDKADWMAVCKEKVQRVVGDSNWTETVAYPPEEVLPVPVVATDNQSYDLRDPNGL</sequence>
<dbReference type="PANTHER" id="PTHR48258:SF3">
    <property type="entry name" value="FK506-BINDING PROTEIN 4-LIKE ISOFORM X1"/>
    <property type="match status" value="1"/>
</dbReference>
<name>A0AAW2J066_9LAMI</name>